<evidence type="ECO:0000313" key="2">
    <source>
        <dbReference type="Proteomes" id="UP000185860"/>
    </source>
</evidence>
<organism evidence="1 2">
    <name type="scientific">[Phormidium ambiguum] IAM M-71</name>
    <dbReference type="NCBI Taxonomy" id="454136"/>
    <lineage>
        <taxon>Bacteria</taxon>
        <taxon>Bacillati</taxon>
        <taxon>Cyanobacteriota</taxon>
        <taxon>Cyanophyceae</taxon>
        <taxon>Oscillatoriophycideae</taxon>
        <taxon>Aerosakkonematales</taxon>
        <taxon>Aerosakkonemataceae</taxon>
        <taxon>Floridanema</taxon>
    </lineage>
</organism>
<dbReference type="OrthoDB" id="425370at2"/>
<reference evidence="1 2" key="1">
    <citation type="submission" date="2016-11" db="EMBL/GenBank/DDBJ databases">
        <title>Draft Genome Sequences of Nine Cyanobacterial Strains from Diverse Habitats.</title>
        <authorList>
            <person name="Zhu T."/>
            <person name="Hou S."/>
            <person name="Lu X."/>
            <person name="Hess W.R."/>
        </authorList>
    </citation>
    <scope>NUCLEOTIDE SEQUENCE [LARGE SCALE GENOMIC DNA]</scope>
    <source>
        <strain evidence="1 2">IAM M-71</strain>
    </source>
</reference>
<sequence length="191" mass="21744">MTTTPIKPVKETLDDLEQQLELLTEYLESDNPEERAIASAIFEELEPVLEHKIDSYVAQINCLKANREFRQSESQRIAGLAKQDSTAISWLTEKLLGFMERRVEQLGERGRKLEGKLSKVSLCQNGGKPQVWINPELKPEEFPHTYLKLVPTLDTELIREDAIASVTGEIHDNNGRLIAKLMPRGKHLRLS</sequence>
<evidence type="ECO:0008006" key="3">
    <source>
        <dbReference type="Google" id="ProtNLM"/>
    </source>
</evidence>
<dbReference type="Pfam" id="PF05565">
    <property type="entry name" value="Sipho_Gp157"/>
    <property type="match status" value="1"/>
</dbReference>
<comment type="caution">
    <text evidence="1">The sequence shown here is derived from an EMBL/GenBank/DDBJ whole genome shotgun (WGS) entry which is preliminary data.</text>
</comment>
<dbReference type="AlphaFoldDB" id="A0A1U7I3Y0"/>
<dbReference type="EMBL" id="MRCE01000057">
    <property type="protein sequence ID" value="OKH30908.1"/>
    <property type="molecule type" value="Genomic_DNA"/>
</dbReference>
<gene>
    <name evidence="1" type="ORF">NIES2119_30000</name>
</gene>
<dbReference type="STRING" id="454136.NIES2119_30000"/>
<dbReference type="RefSeq" id="WP_073597156.1">
    <property type="nucleotide sequence ID" value="NZ_MRCE01000057.1"/>
</dbReference>
<proteinExistence type="predicted"/>
<dbReference type="Proteomes" id="UP000185860">
    <property type="component" value="Unassembled WGS sequence"/>
</dbReference>
<dbReference type="InterPro" id="IPR008840">
    <property type="entry name" value="Sipho_Gp157"/>
</dbReference>
<protein>
    <recommendedName>
        <fullName evidence="3">Siphovirus Gp157 family protein</fullName>
    </recommendedName>
</protein>
<evidence type="ECO:0000313" key="1">
    <source>
        <dbReference type="EMBL" id="OKH30908.1"/>
    </source>
</evidence>
<name>A0A1U7I3Y0_9CYAN</name>
<accession>A0A1U7I3Y0</accession>